<dbReference type="RefSeq" id="WP_377390925.1">
    <property type="nucleotide sequence ID" value="NZ_JBHSAN010000024.1"/>
</dbReference>
<evidence type="ECO:0000313" key="2">
    <source>
        <dbReference type="Proteomes" id="UP001597478"/>
    </source>
</evidence>
<gene>
    <name evidence="1" type="ORF">ACFS2C_16445</name>
</gene>
<protein>
    <submittedName>
        <fullName evidence="1">Bacteriophage holin</fullName>
    </submittedName>
</protein>
<organism evidence="1 2">
    <name type="scientific">Prauserella oleivorans</name>
    <dbReference type="NCBI Taxonomy" id="1478153"/>
    <lineage>
        <taxon>Bacteria</taxon>
        <taxon>Bacillati</taxon>
        <taxon>Actinomycetota</taxon>
        <taxon>Actinomycetes</taxon>
        <taxon>Pseudonocardiales</taxon>
        <taxon>Pseudonocardiaceae</taxon>
        <taxon>Prauserella</taxon>
    </lineage>
</organism>
<proteinExistence type="predicted"/>
<comment type="caution">
    <text evidence="1">The sequence shown here is derived from an EMBL/GenBank/DDBJ whole genome shotgun (WGS) entry which is preliminary data.</text>
</comment>
<dbReference type="NCBIfam" id="NF037944">
    <property type="entry name" value="holin_2"/>
    <property type="match status" value="1"/>
</dbReference>
<dbReference type="EMBL" id="JBHUOF010000021">
    <property type="protein sequence ID" value="MFD2800982.1"/>
    <property type="molecule type" value="Genomic_DNA"/>
</dbReference>
<name>A0ABW5WAM6_9PSEU</name>
<sequence>MFYVLSVVLVAAGLVVLGTVLVRVGGAVNRYQRAVSTVRADARDHLGLLRARSAALGVAVGERRLHTGPNATSEPVRSAVNE</sequence>
<dbReference type="Proteomes" id="UP001597478">
    <property type="component" value="Unassembled WGS sequence"/>
</dbReference>
<reference evidence="2" key="1">
    <citation type="journal article" date="2019" name="Int. J. Syst. Evol. Microbiol.">
        <title>The Global Catalogue of Microorganisms (GCM) 10K type strain sequencing project: providing services to taxonomists for standard genome sequencing and annotation.</title>
        <authorList>
            <consortium name="The Broad Institute Genomics Platform"/>
            <consortium name="The Broad Institute Genome Sequencing Center for Infectious Disease"/>
            <person name="Wu L."/>
            <person name="Ma J."/>
        </authorList>
    </citation>
    <scope>NUCLEOTIDE SEQUENCE [LARGE SCALE GENOMIC DNA]</scope>
    <source>
        <strain evidence="2">IBRC-M 10906</strain>
    </source>
</reference>
<accession>A0ABW5WAM6</accession>
<keyword evidence="2" id="KW-1185">Reference proteome</keyword>
<evidence type="ECO:0000313" key="1">
    <source>
        <dbReference type="EMBL" id="MFD2800982.1"/>
    </source>
</evidence>